<gene>
    <name evidence="2" type="ORF">M8231_03495</name>
</gene>
<feature type="chain" id="PRO_5047469141" evidence="1">
    <location>
        <begin position="21"/>
        <end position="222"/>
    </location>
</feature>
<keyword evidence="3" id="KW-1185">Reference proteome</keyword>
<reference evidence="2" key="1">
    <citation type="submission" date="2022-05" db="EMBL/GenBank/DDBJ databases">
        <title>Brevundimonas albigilva TT17 genome sequence.</title>
        <authorList>
            <person name="Lee K."/>
            <person name="Son H."/>
        </authorList>
    </citation>
    <scope>NUCLEOTIDE SEQUENCE</scope>
    <source>
        <strain evidence="2">TT17</strain>
    </source>
</reference>
<accession>A0ABY4SMC5</accession>
<evidence type="ECO:0000313" key="3">
    <source>
        <dbReference type="Proteomes" id="UP001055429"/>
    </source>
</evidence>
<dbReference type="EMBL" id="CP097649">
    <property type="protein sequence ID" value="URI16061.1"/>
    <property type="molecule type" value="Genomic_DNA"/>
</dbReference>
<name>A0ABY4SMC5_9CAUL</name>
<dbReference type="RefSeq" id="WP_249751163.1">
    <property type="nucleotide sequence ID" value="NZ_CP097298.1"/>
</dbReference>
<evidence type="ECO:0000256" key="1">
    <source>
        <dbReference type="SAM" id="SignalP"/>
    </source>
</evidence>
<dbReference type="SUPFAM" id="SSF56935">
    <property type="entry name" value="Porins"/>
    <property type="match status" value="1"/>
</dbReference>
<dbReference type="Pfam" id="PF09694">
    <property type="entry name" value="Gcw_chp"/>
    <property type="match status" value="1"/>
</dbReference>
<keyword evidence="1" id="KW-0732">Signal</keyword>
<organism evidence="2 3">
    <name type="scientific">Brevundimonas albigilva</name>
    <dbReference type="NCBI Taxonomy" id="1312364"/>
    <lineage>
        <taxon>Bacteria</taxon>
        <taxon>Pseudomonadati</taxon>
        <taxon>Pseudomonadota</taxon>
        <taxon>Alphaproteobacteria</taxon>
        <taxon>Caulobacterales</taxon>
        <taxon>Caulobacteraceae</taxon>
        <taxon>Brevundimonas</taxon>
    </lineage>
</organism>
<dbReference type="InterPro" id="IPR010239">
    <property type="entry name" value="CHP02001"/>
</dbReference>
<proteinExistence type="predicted"/>
<sequence length="222" mass="23428">MRRLPLALVSIAALAGGAHAQSVGVDVGVASQYVGKGLGKSGEDVAPFAKVEIEQGGLYANVFVSSASGAQGFDSEIVSMAGWRPRAAGFTFDLGVMNRDLPGTRAGVDSNYWEYQADASRKLGPVATRLRVNYSPDGFAATKEAWWVELQGTVSAGPRTKASAAIADRSADGGADYRAWNAGVKHKLTDALALDLRWYDTDSLDLGDNYDGRLVAAATYSF</sequence>
<protein>
    <submittedName>
        <fullName evidence="2">TorF family putative porin</fullName>
    </submittedName>
</protein>
<dbReference type="Proteomes" id="UP001055429">
    <property type="component" value="Chromosome"/>
</dbReference>
<evidence type="ECO:0000313" key="2">
    <source>
        <dbReference type="EMBL" id="URI16061.1"/>
    </source>
</evidence>
<feature type="signal peptide" evidence="1">
    <location>
        <begin position="1"/>
        <end position="20"/>
    </location>
</feature>
<dbReference type="NCBIfam" id="TIGR02001">
    <property type="entry name" value="gcw_chp"/>
    <property type="match status" value="1"/>
</dbReference>